<organism evidence="2">
    <name type="scientific">sediment metagenome</name>
    <dbReference type="NCBI Taxonomy" id="749907"/>
    <lineage>
        <taxon>unclassified sequences</taxon>
        <taxon>metagenomes</taxon>
        <taxon>ecological metagenomes</taxon>
    </lineage>
</organism>
<dbReference type="Gene3D" id="2.40.10.330">
    <property type="match status" value="1"/>
</dbReference>
<reference evidence="2" key="1">
    <citation type="submission" date="2010-07" db="EMBL/GenBank/DDBJ databases">
        <authorList>
            <consortium name="CONSOLIDER consortium CSD2007-00005"/>
            <person name="Guazzaroni M.-E."/>
            <person name="Richter M."/>
            <person name="Garcia-Salamanca A."/>
            <person name="Yarza P."/>
            <person name="Ferrer M."/>
        </authorList>
    </citation>
    <scope>NUCLEOTIDE SEQUENCE</scope>
</reference>
<dbReference type="Pfam" id="PF22199">
    <property type="entry name" value="FKBP26_IF"/>
    <property type="match status" value="1"/>
</dbReference>
<sequence length="54" mass="5902">LKDSIRPMPGLPVNIDGMYGIIRTVAGGRVIVDFNHPLSGKEIVYNSKLKNCFG</sequence>
<feature type="non-terminal residue" evidence="2">
    <location>
        <position position="1"/>
    </location>
</feature>
<feature type="domain" description="FKBP26 IF" evidence="1">
    <location>
        <begin position="2"/>
        <end position="38"/>
    </location>
</feature>
<dbReference type="InterPro" id="IPR048261">
    <property type="entry name" value="SlpA/SlyD-like_ins_sf"/>
</dbReference>
<dbReference type="AlphaFoldDB" id="D9PGG4"/>
<keyword evidence="2" id="KW-0413">Isomerase</keyword>
<dbReference type="EMBL" id="ADZX01000238">
    <property type="protein sequence ID" value="EFK97351.1"/>
    <property type="molecule type" value="Genomic_DNA"/>
</dbReference>
<dbReference type="SUPFAM" id="SSF54534">
    <property type="entry name" value="FKBP-like"/>
    <property type="match status" value="1"/>
</dbReference>
<dbReference type="InterPro" id="IPR054016">
    <property type="entry name" value="FKBP26_IF"/>
</dbReference>
<dbReference type="GO" id="GO:0016853">
    <property type="term" value="F:isomerase activity"/>
    <property type="evidence" value="ECO:0007669"/>
    <property type="project" value="UniProtKB-KW"/>
</dbReference>
<accession>D9PGG4</accession>
<reference evidence="2" key="2">
    <citation type="journal article" date="2011" name="Microb. Ecol.">
        <title>Taxonomic and Functional Metagenomic Profiling of the Microbial Community in the Anoxic Sediment of a Sub-saline Shallow Lake (Laguna de Carrizo, Central Spain).</title>
        <authorList>
            <person name="Ferrer M."/>
            <person name="Guazzaroni M.E."/>
            <person name="Richter M."/>
            <person name="Garcia-Salamanca A."/>
            <person name="Yarza P."/>
            <person name="Suarez-Suarez A."/>
            <person name="Solano J."/>
            <person name="Alcaide M."/>
            <person name="van Dillewijn P."/>
            <person name="Molina-Henares M.A."/>
            <person name="Lopez-Cortes N."/>
            <person name="Al-Ramahi Y."/>
            <person name="Guerrero C."/>
            <person name="Acosta A."/>
            <person name="de Eugenio L.I."/>
            <person name="Martinez V."/>
            <person name="Marques S."/>
            <person name="Rojo F."/>
            <person name="Santero E."/>
            <person name="Genilloud O."/>
            <person name="Perez-Perez J."/>
            <person name="Rossello-Mora R."/>
            <person name="Ramos J.L."/>
        </authorList>
    </citation>
    <scope>NUCLEOTIDE SEQUENCE</scope>
</reference>
<evidence type="ECO:0000313" key="2">
    <source>
        <dbReference type="EMBL" id="EFK97351.1"/>
    </source>
</evidence>
<evidence type="ECO:0000259" key="1">
    <source>
        <dbReference type="Pfam" id="PF22199"/>
    </source>
</evidence>
<protein>
    <submittedName>
        <fullName evidence="2">Peptidylprolyl isomerase FKBP-type</fullName>
    </submittedName>
</protein>
<comment type="caution">
    <text evidence="2">The sequence shown here is derived from an EMBL/GenBank/DDBJ whole genome shotgun (WGS) entry which is preliminary data.</text>
</comment>
<gene>
    <name evidence="2" type="ORF">LDC_0611</name>
</gene>
<name>D9PGG4_9ZZZZ</name>
<proteinExistence type="predicted"/>